<keyword evidence="3" id="KW-1185">Reference proteome</keyword>
<reference evidence="2 3" key="1">
    <citation type="submission" date="2019-09" db="EMBL/GenBank/DDBJ databases">
        <authorList>
            <person name="Cao W.R."/>
        </authorList>
    </citation>
    <scope>NUCLEOTIDE SEQUENCE [LARGE SCALE GENOMIC DNA]</scope>
    <source>
        <strain evidence="3">a4</strain>
    </source>
</reference>
<dbReference type="SUPFAM" id="SSF54001">
    <property type="entry name" value="Cysteine proteinases"/>
    <property type="match status" value="1"/>
</dbReference>
<evidence type="ECO:0000313" key="3">
    <source>
        <dbReference type="Proteomes" id="UP000467305"/>
    </source>
</evidence>
<dbReference type="AlphaFoldDB" id="A0A7J5AT18"/>
<dbReference type="OrthoDB" id="5166556at2"/>
<dbReference type="Pfam" id="PF01841">
    <property type="entry name" value="Transglut_core"/>
    <property type="match status" value="1"/>
</dbReference>
<dbReference type="InterPro" id="IPR038765">
    <property type="entry name" value="Papain-like_cys_pep_sf"/>
</dbReference>
<dbReference type="PROSITE" id="PS51257">
    <property type="entry name" value="PROKAR_LIPOPROTEIN"/>
    <property type="match status" value="1"/>
</dbReference>
<feature type="domain" description="Transglutaminase-like" evidence="1">
    <location>
        <begin position="155"/>
        <end position="256"/>
    </location>
</feature>
<dbReference type="RefSeq" id="WP_150898422.1">
    <property type="nucleotide sequence ID" value="NZ_WAAU01000003.1"/>
</dbReference>
<accession>A0A7J5AT18</accession>
<dbReference type="EMBL" id="WAAU01000003">
    <property type="protein sequence ID" value="KAB1160793.1"/>
    <property type="molecule type" value="Genomic_DNA"/>
</dbReference>
<name>A0A7J5AT18_9FLAO</name>
<proteinExistence type="predicted"/>
<protein>
    <submittedName>
        <fullName evidence="2">Transglutaminase domain-containing protein</fullName>
    </submittedName>
</protein>
<dbReference type="Proteomes" id="UP000467305">
    <property type="component" value="Unassembled WGS sequence"/>
</dbReference>
<evidence type="ECO:0000259" key="1">
    <source>
        <dbReference type="Pfam" id="PF01841"/>
    </source>
</evidence>
<organism evidence="2 3">
    <name type="scientific">Tenacibaculum aiptasiae</name>
    <dbReference type="NCBI Taxonomy" id="426481"/>
    <lineage>
        <taxon>Bacteria</taxon>
        <taxon>Pseudomonadati</taxon>
        <taxon>Bacteroidota</taxon>
        <taxon>Flavobacteriia</taxon>
        <taxon>Flavobacteriales</taxon>
        <taxon>Flavobacteriaceae</taxon>
        <taxon>Tenacibaculum</taxon>
    </lineage>
</organism>
<comment type="caution">
    <text evidence="2">The sequence shown here is derived from an EMBL/GenBank/DDBJ whole genome shotgun (WGS) entry which is preliminary data.</text>
</comment>
<gene>
    <name evidence="2" type="ORF">F7018_02655</name>
</gene>
<evidence type="ECO:0000313" key="2">
    <source>
        <dbReference type="EMBL" id="KAB1160793.1"/>
    </source>
</evidence>
<dbReference type="InterPro" id="IPR002931">
    <property type="entry name" value="Transglutaminase-like"/>
</dbReference>
<sequence length="372" mass="42674">MKKNLLLLLSICFIIVSCQKEKQHNGHPVINANSTGTKYKIAENWYNGWWSIAPQVKHDTLKVLCYSNPEKFIFKTDIDSISFDVSVGKSYDFYVNLKDSTYAHTIITGIDFPRDKIKYATTPQNTTFNILYEENKGNSYLSELAAKYPVQEFKKDITDTEKLLQILDWTNSRWKHNGNNSPSKSDPITILDEAKAGGNFPCFAYAIVLKAQLENAGFKSRTIYLKTKDAETRKSSPGHVATEVYVNSLNKWVFLDGQFNIMPSLNNTPLNAVEFQDALTNNYKDLKLRSLKKVSKRQYAEFVYDYLYYLDTSLDHRTRIGSNIEAHKIKDKTSIMLAPIGAPNLTKVNFWDLTIDYCLYTNSLNDFYAKPQ</sequence>